<dbReference type="Proteomes" id="UP000539350">
    <property type="component" value="Unassembled WGS sequence"/>
</dbReference>
<evidence type="ECO:0000313" key="3">
    <source>
        <dbReference type="Proteomes" id="UP000539350"/>
    </source>
</evidence>
<keyword evidence="1" id="KW-0732">Signal</keyword>
<dbReference type="EMBL" id="JACFXU010000014">
    <property type="protein sequence ID" value="MBA6413389.1"/>
    <property type="molecule type" value="Genomic_DNA"/>
</dbReference>
<reference evidence="2 3" key="1">
    <citation type="submission" date="2020-07" db="EMBL/GenBank/DDBJ databases">
        <title>Halieaceae bacterium, F7430, whole genome shotgun sequencing project.</title>
        <authorList>
            <person name="Jiang S."/>
            <person name="Liu Z.W."/>
            <person name="Du Z.J."/>
        </authorList>
    </citation>
    <scope>NUCLEOTIDE SEQUENCE [LARGE SCALE GENOMIC DNA]</scope>
    <source>
        <strain evidence="2 3">F7430</strain>
    </source>
</reference>
<evidence type="ECO:0008006" key="4">
    <source>
        <dbReference type="Google" id="ProtNLM"/>
    </source>
</evidence>
<evidence type="ECO:0000256" key="1">
    <source>
        <dbReference type="SAM" id="SignalP"/>
    </source>
</evidence>
<evidence type="ECO:0000313" key="2">
    <source>
        <dbReference type="EMBL" id="MBA6413389.1"/>
    </source>
</evidence>
<gene>
    <name evidence="2" type="ORF">H2508_09730</name>
</gene>
<accession>A0A7W2YK75</accession>
<dbReference type="RefSeq" id="WP_182172518.1">
    <property type="nucleotide sequence ID" value="NZ_JACFXU010000014.1"/>
</dbReference>
<proteinExistence type="predicted"/>
<protein>
    <recommendedName>
        <fullName evidence="4">Lipoprotein</fullName>
    </recommendedName>
</protein>
<comment type="caution">
    <text evidence="2">The sequence shown here is derived from an EMBL/GenBank/DDBJ whole genome shotgun (WGS) entry which is preliminary data.</text>
</comment>
<dbReference type="AlphaFoldDB" id="A0A7W2YK75"/>
<feature type="signal peptide" evidence="1">
    <location>
        <begin position="1"/>
        <end position="23"/>
    </location>
</feature>
<organism evidence="2 3">
    <name type="scientific">Sediminihaliea albiluteola</name>
    <dbReference type="NCBI Taxonomy" id="2758564"/>
    <lineage>
        <taxon>Bacteria</taxon>
        <taxon>Pseudomonadati</taxon>
        <taxon>Pseudomonadota</taxon>
        <taxon>Gammaproteobacteria</taxon>
        <taxon>Cellvibrionales</taxon>
        <taxon>Halieaceae</taxon>
        <taxon>Sediminihaliea</taxon>
    </lineage>
</organism>
<keyword evidence="3" id="KW-1185">Reference proteome</keyword>
<name>A0A7W2YK75_9GAMM</name>
<dbReference type="PROSITE" id="PS51257">
    <property type="entry name" value="PROKAR_LIPOPROTEIN"/>
    <property type="match status" value="1"/>
</dbReference>
<feature type="chain" id="PRO_5031238820" description="Lipoprotein" evidence="1">
    <location>
        <begin position="24"/>
        <end position="188"/>
    </location>
</feature>
<sequence>MIMVRQKAIALVIAAVLGLGACSSPGPSPETVESGAQLSGASLSFGKNASFTLDGTLIELVNGVSSEPIANSSSRTTTRYLGGEAVGDLNGDGLEDFSFWVAQNAGGSGTFYYVVVALKRPSGYTTTNAFFVGDRIVPETMQISRGSQELQVNFNERARGEPMSTLPSKPATLLLKVTPDGVLEGLMK</sequence>